<organism evidence="2">
    <name type="scientific">Hemiselmis andersenii</name>
    <name type="common">Cryptophyte alga</name>
    <dbReference type="NCBI Taxonomy" id="464988"/>
    <lineage>
        <taxon>Eukaryota</taxon>
        <taxon>Cryptophyceae</taxon>
        <taxon>Cryptomonadales</taxon>
        <taxon>Hemiselmidaceae</taxon>
        <taxon>Hemiselmis</taxon>
    </lineage>
</organism>
<feature type="compositionally biased region" description="Polar residues" evidence="1">
    <location>
        <begin position="156"/>
        <end position="169"/>
    </location>
</feature>
<protein>
    <submittedName>
        <fullName evidence="2">Uncharacterized protein</fullName>
    </submittedName>
</protein>
<sequence>MSSSSEGWESDDYGWGDSLSEGDGYSVDAAEELEIAFTGYAEVLYDEDENDDRGGYSIDAAEEFDLAHTGYAEVHEGAFDGAHDPGYSSEEDDWSTDSTEQLALNTDMELLAGVMDRVRIQDVRQGPDSAPVCRSSYRHGGTVRGVGWGEGPGHSLSYTGGSSGRTYDTSAPPPQPCFNCGDDHWRRDCGHHQDRWPNGR</sequence>
<proteinExistence type="predicted"/>
<feature type="region of interest" description="Disordered" evidence="1">
    <location>
        <begin position="77"/>
        <end position="98"/>
    </location>
</feature>
<dbReference type="AlphaFoldDB" id="A0A7S1GSJ2"/>
<feature type="region of interest" description="Disordered" evidence="1">
    <location>
        <begin position="144"/>
        <end position="176"/>
    </location>
</feature>
<evidence type="ECO:0000313" key="2">
    <source>
        <dbReference type="EMBL" id="CAD8946803.1"/>
    </source>
</evidence>
<reference evidence="2" key="1">
    <citation type="submission" date="2021-01" db="EMBL/GenBank/DDBJ databases">
        <authorList>
            <person name="Corre E."/>
            <person name="Pelletier E."/>
            <person name="Niang G."/>
            <person name="Scheremetjew M."/>
            <person name="Finn R."/>
            <person name="Kale V."/>
            <person name="Holt S."/>
            <person name="Cochrane G."/>
            <person name="Meng A."/>
            <person name="Brown T."/>
            <person name="Cohen L."/>
        </authorList>
    </citation>
    <scope>NUCLEOTIDE SEQUENCE</scope>
    <source>
        <strain evidence="2">CCMP644</strain>
    </source>
</reference>
<gene>
    <name evidence="2" type="ORF">HAND00432_LOCUS1321</name>
</gene>
<name>A0A7S1GSJ2_HEMAN</name>
<feature type="region of interest" description="Disordered" evidence="1">
    <location>
        <begin position="1"/>
        <end position="26"/>
    </location>
</feature>
<evidence type="ECO:0000256" key="1">
    <source>
        <dbReference type="SAM" id="MobiDB-lite"/>
    </source>
</evidence>
<dbReference type="EMBL" id="HBFX01002196">
    <property type="protein sequence ID" value="CAD8946803.1"/>
    <property type="molecule type" value="Transcribed_RNA"/>
</dbReference>
<accession>A0A7S1GSJ2</accession>